<dbReference type="OrthoDB" id="9803233at2"/>
<dbReference type="InterPro" id="IPR016181">
    <property type="entry name" value="Acyl_CoA_acyltransferase"/>
</dbReference>
<evidence type="ECO:0000259" key="3">
    <source>
        <dbReference type="PROSITE" id="PS51186"/>
    </source>
</evidence>
<comment type="caution">
    <text evidence="4">The sequence shown here is derived from an EMBL/GenBank/DDBJ whole genome shotgun (WGS) entry which is preliminary data.</text>
</comment>
<dbReference type="CDD" id="cd04301">
    <property type="entry name" value="NAT_SF"/>
    <property type="match status" value="1"/>
</dbReference>
<proteinExistence type="predicted"/>
<dbReference type="eggNOG" id="COG0454">
    <property type="taxonomic scope" value="Bacteria"/>
</dbReference>
<protein>
    <submittedName>
        <fullName evidence="4">GCN5 family acetyltransferase</fullName>
    </submittedName>
</protein>
<keyword evidence="2" id="KW-0012">Acyltransferase</keyword>
<dbReference type="AlphaFoldDB" id="A0A0T6LLG1"/>
<dbReference type="InterPro" id="IPR050832">
    <property type="entry name" value="Bact_Acetyltransf"/>
</dbReference>
<evidence type="ECO:0000256" key="1">
    <source>
        <dbReference type="ARBA" id="ARBA00022679"/>
    </source>
</evidence>
<evidence type="ECO:0000256" key="2">
    <source>
        <dbReference type="ARBA" id="ARBA00023315"/>
    </source>
</evidence>
<organism evidence="4 5">
    <name type="scientific">Wenjunlia vitaminophila</name>
    <name type="common">Streptomyces vitaminophilus</name>
    <dbReference type="NCBI Taxonomy" id="76728"/>
    <lineage>
        <taxon>Bacteria</taxon>
        <taxon>Bacillati</taxon>
        <taxon>Actinomycetota</taxon>
        <taxon>Actinomycetes</taxon>
        <taxon>Kitasatosporales</taxon>
        <taxon>Streptomycetaceae</taxon>
        <taxon>Wenjunlia</taxon>
    </lineage>
</organism>
<dbReference type="Gene3D" id="3.40.630.30">
    <property type="match status" value="1"/>
</dbReference>
<gene>
    <name evidence="4" type="ORF">AQ490_12710</name>
</gene>
<sequence>MRIAVDDLSGPRIAEFLSEHVANMRVISPPDSVHALDLDGLRGPEVTFWSVLDGEDDAVVGCGALKLLGSGHAELKSMRVAERHRRSGVASALLAHIIAEARRTGLGRLSLETGSADFFAPARALYGKFGFEYCEPFADYRPDPHSVFMTRSL</sequence>
<dbReference type="PANTHER" id="PTHR43877">
    <property type="entry name" value="AMINOALKYLPHOSPHONATE N-ACETYLTRANSFERASE-RELATED-RELATED"/>
    <property type="match status" value="1"/>
</dbReference>
<dbReference type="Proteomes" id="UP000050867">
    <property type="component" value="Unassembled WGS sequence"/>
</dbReference>
<feature type="domain" description="N-acetyltransferase" evidence="3">
    <location>
        <begin position="3"/>
        <end position="153"/>
    </location>
</feature>
<dbReference type="GO" id="GO:0016747">
    <property type="term" value="F:acyltransferase activity, transferring groups other than amino-acyl groups"/>
    <property type="evidence" value="ECO:0007669"/>
    <property type="project" value="InterPro"/>
</dbReference>
<dbReference type="RefSeq" id="WP_018382324.1">
    <property type="nucleotide sequence ID" value="NZ_LLZU01000039.1"/>
</dbReference>
<dbReference type="PROSITE" id="PS51186">
    <property type="entry name" value="GNAT"/>
    <property type="match status" value="1"/>
</dbReference>
<dbReference type="STRING" id="76728.AQ490_12710"/>
<dbReference type="SUPFAM" id="SSF55729">
    <property type="entry name" value="Acyl-CoA N-acyltransferases (Nat)"/>
    <property type="match status" value="1"/>
</dbReference>
<evidence type="ECO:0000313" key="5">
    <source>
        <dbReference type="Proteomes" id="UP000050867"/>
    </source>
</evidence>
<dbReference type="EMBL" id="LLZU01000039">
    <property type="protein sequence ID" value="KRV46719.1"/>
    <property type="molecule type" value="Genomic_DNA"/>
</dbReference>
<accession>A0A0T6LLG1</accession>
<dbReference type="InterPro" id="IPR000182">
    <property type="entry name" value="GNAT_dom"/>
</dbReference>
<name>A0A0T6LLG1_WENVI</name>
<dbReference type="PANTHER" id="PTHR43877:SF5">
    <property type="entry name" value="BLL8307 PROTEIN"/>
    <property type="match status" value="1"/>
</dbReference>
<dbReference type="Pfam" id="PF00583">
    <property type="entry name" value="Acetyltransf_1"/>
    <property type="match status" value="1"/>
</dbReference>
<keyword evidence="1 4" id="KW-0808">Transferase</keyword>
<reference evidence="4 5" key="1">
    <citation type="submission" date="2015-10" db="EMBL/GenBank/DDBJ databases">
        <title>Draft genome sequence of pyrrolomycin-producing Streptomyces vitaminophilus.</title>
        <authorList>
            <person name="Graham D.E."/>
            <person name="Mahan K.M."/>
            <person name="Klingeman D.M."/>
            <person name="Hettich R.L."/>
            <person name="Parry R.J."/>
        </authorList>
    </citation>
    <scope>NUCLEOTIDE SEQUENCE [LARGE SCALE GENOMIC DNA]</scope>
    <source>
        <strain evidence="4 5">ATCC 31673</strain>
    </source>
</reference>
<evidence type="ECO:0000313" key="4">
    <source>
        <dbReference type="EMBL" id="KRV46719.1"/>
    </source>
</evidence>
<keyword evidence="5" id="KW-1185">Reference proteome</keyword>